<protein>
    <submittedName>
        <fullName evidence="1">Fimbrial assembly protein FimA</fullName>
    </submittedName>
</protein>
<name>A0A1B7L668_9ENTR</name>
<dbReference type="AlphaFoldDB" id="A0A1B7L668"/>
<proteinExistence type="predicted"/>
<reference evidence="2" key="1">
    <citation type="submission" date="2016-05" db="EMBL/GenBank/DDBJ databases">
        <authorList>
            <person name="Behera P."/>
            <person name="Vaishampayan P."/>
            <person name="Singh N."/>
            <person name="Raina V."/>
            <person name="Suar M."/>
            <person name="Pattnaik A."/>
            <person name="Rastogi G."/>
        </authorList>
    </citation>
    <scope>NUCLEOTIDE SEQUENCE [LARGE SCALE GENOMIC DNA]</scope>
    <source>
        <strain evidence="2">MP23</strain>
    </source>
</reference>
<dbReference type="InterPro" id="IPR029055">
    <property type="entry name" value="Ntn_hydrolases_N"/>
</dbReference>
<keyword evidence="2" id="KW-1185">Reference proteome</keyword>
<dbReference type="EMBL" id="LYRP01000005">
    <property type="protein sequence ID" value="OAT77681.1"/>
    <property type="molecule type" value="Genomic_DNA"/>
</dbReference>
<dbReference type="PANTHER" id="PTHR39328">
    <property type="entry name" value="BLL2871 PROTEIN"/>
    <property type="match status" value="1"/>
</dbReference>
<accession>A0A1B7L668</accession>
<dbReference type="OrthoDB" id="9790012at2"/>
<comment type="caution">
    <text evidence="1">The sequence shown here is derived from an EMBL/GenBank/DDBJ whole genome shotgun (WGS) entry which is preliminary data.</text>
</comment>
<dbReference type="PANTHER" id="PTHR39328:SF1">
    <property type="entry name" value="BLL2871 PROTEIN"/>
    <property type="match status" value="1"/>
</dbReference>
<dbReference type="STRING" id="1691903.A9B99_19915"/>
<dbReference type="Gene3D" id="3.60.20.10">
    <property type="entry name" value="Glutamine Phosphoribosylpyrophosphate, subunit 1, domain 1"/>
    <property type="match status" value="1"/>
</dbReference>
<dbReference type="SUPFAM" id="SSF56235">
    <property type="entry name" value="N-terminal nucleophile aminohydrolases (Ntn hydrolases)"/>
    <property type="match status" value="1"/>
</dbReference>
<dbReference type="Pfam" id="PF06267">
    <property type="entry name" value="DUF1028"/>
    <property type="match status" value="1"/>
</dbReference>
<dbReference type="RefSeq" id="WP_064596320.1">
    <property type="nucleotide sequence ID" value="NZ_JBDJAE010000003.1"/>
</dbReference>
<sequence>MTLSISARCPETGQLGIAISSSSIAVGSRCPWLLSGVGAVSSQNITLPSLGQQILAKMAEGLAPEQAMRQTLAEDRFREYRQVAVIDACGTTSVFSGEQTLGIHHTAQGNNCVAAGNLLANPQVINAMVEAFESSTGELAARLITALQAGINMGGEAGSEHSAAVKVMDDYTWPVVDLRVDWAEQAPVEALLALWQAWEPQMDAYITRALDPREAPSYGVPGDE</sequence>
<dbReference type="InterPro" id="IPR010430">
    <property type="entry name" value="DUF1028"/>
</dbReference>
<evidence type="ECO:0000313" key="1">
    <source>
        <dbReference type="EMBL" id="OAT77681.1"/>
    </source>
</evidence>
<evidence type="ECO:0000313" key="2">
    <source>
        <dbReference type="Proteomes" id="UP000078225"/>
    </source>
</evidence>
<dbReference type="Proteomes" id="UP000078225">
    <property type="component" value="Unassembled WGS sequence"/>
</dbReference>
<organism evidence="1 2">
    <name type="scientific">Mangrovibacter phragmitis</name>
    <dbReference type="NCBI Taxonomy" id="1691903"/>
    <lineage>
        <taxon>Bacteria</taxon>
        <taxon>Pseudomonadati</taxon>
        <taxon>Pseudomonadota</taxon>
        <taxon>Gammaproteobacteria</taxon>
        <taxon>Enterobacterales</taxon>
        <taxon>Enterobacteriaceae</taxon>
        <taxon>Mangrovibacter</taxon>
    </lineage>
</organism>
<gene>
    <name evidence="1" type="ORF">A9B99_19915</name>
</gene>